<evidence type="ECO:0000256" key="2">
    <source>
        <dbReference type="SAM" id="Phobius"/>
    </source>
</evidence>
<dbReference type="AlphaFoldDB" id="A0A167EFP5"/>
<feature type="transmembrane region" description="Helical" evidence="2">
    <location>
        <begin position="20"/>
        <end position="39"/>
    </location>
</feature>
<evidence type="ECO:0000313" key="4">
    <source>
        <dbReference type="Proteomes" id="UP000243498"/>
    </source>
</evidence>
<organism evidence="3 4">
    <name type="scientific">Metarhizium rileyi (strain RCEF 4871)</name>
    <name type="common">Nomuraea rileyi</name>
    <dbReference type="NCBI Taxonomy" id="1649241"/>
    <lineage>
        <taxon>Eukaryota</taxon>
        <taxon>Fungi</taxon>
        <taxon>Dikarya</taxon>
        <taxon>Ascomycota</taxon>
        <taxon>Pezizomycotina</taxon>
        <taxon>Sordariomycetes</taxon>
        <taxon>Hypocreomycetidae</taxon>
        <taxon>Hypocreales</taxon>
        <taxon>Clavicipitaceae</taxon>
        <taxon>Metarhizium</taxon>
    </lineage>
</organism>
<accession>A0A167EFP5</accession>
<dbReference type="OMA" id="IHWVTTS"/>
<keyword evidence="2" id="KW-1133">Transmembrane helix</keyword>
<name>A0A167EFP5_METRR</name>
<dbReference type="Proteomes" id="UP000243498">
    <property type="component" value="Unassembled WGS sequence"/>
</dbReference>
<dbReference type="PANTHER" id="PTHR38848">
    <property type="entry name" value="G-PROTEIN COUPLED RECEPTORS FAMILY 3 PROFILE DOMAIN-CONTAINING PROTEIN"/>
    <property type="match status" value="1"/>
</dbReference>
<evidence type="ECO:0000256" key="1">
    <source>
        <dbReference type="SAM" id="MobiDB-lite"/>
    </source>
</evidence>
<reference evidence="3 4" key="1">
    <citation type="journal article" date="2016" name="Genome Biol. Evol.">
        <title>Divergent and convergent evolution of fungal pathogenicity.</title>
        <authorList>
            <person name="Shang Y."/>
            <person name="Xiao G."/>
            <person name="Zheng P."/>
            <person name="Cen K."/>
            <person name="Zhan S."/>
            <person name="Wang C."/>
        </authorList>
    </citation>
    <scope>NUCLEOTIDE SEQUENCE [LARGE SCALE GENOMIC DNA]</scope>
    <source>
        <strain evidence="3 4">RCEF 4871</strain>
    </source>
</reference>
<dbReference type="OrthoDB" id="3210850at2759"/>
<feature type="transmembrane region" description="Helical" evidence="2">
    <location>
        <begin position="192"/>
        <end position="215"/>
    </location>
</feature>
<comment type="caution">
    <text evidence="3">The sequence shown here is derived from an EMBL/GenBank/DDBJ whole genome shotgun (WGS) entry which is preliminary data.</text>
</comment>
<feature type="region of interest" description="Disordered" evidence="1">
    <location>
        <begin position="328"/>
        <end position="356"/>
    </location>
</feature>
<feature type="transmembrane region" description="Helical" evidence="2">
    <location>
        <begin position="71"/>
        <end position="89"/>
    </location>
</feature>
<keyword evidence="2" id="KW-0812">Transmembrane</keyword>
<keyword evidence="4" id="KW-1185">Reference proteome</keyword>
<evidence type="ECO:0000313" key="3">
    <source>
        <dbReference type="EMBL" id="OAA43849.1"/>
    </source>
</evidence>
<dbReference type="PANTHER" id="PTHR38848:SF3">
    <property type="entry name" value="G-PROTEIN COUPLED RECEPTORS FAMILY 3 PROFILE DOMAIN-CONTAINING PROTEIN"/>
    <property type="match status" value="1"/>
</dbReference>
<keyword evidence="2" id="KW-0472">Membrane</keyword>
<feature type="transmembrane region" description="Helical" evidence="2">
    <location>
        <begin position="109"/>
        <end position="130"/>
    </location>
</feature>
<dbReference type="EMBL" id="AZHC01000011">
    <property type="protein sequence ID" value="OAA43849.1"/>
    <property type="molecule type" value="Genomic_DNA"/>
</dbReference>
<sequence>MVVETVPADGRPVPAAGRVLGLVVSLLSTSVLTLFLMVFAIYADSYLFVFASALLQHSIGLNGSFRACDSAILICLVCYVTTKFIYLFLAEKAHIIRGTAKKRVRSRLYLFNSAGMLAVYLAVVILNFIFRIARLRNGECIIGMESFVMIPLMSFDTVVNVYLTIIFLIPLRKLYSYKNMPRSHANIRLRTVAFRTFCGAVCTLLSSIINLSALVSLHGEPGWVCLISCNCDILFSAAIIQWVTSKDNAGTSTASSASGAVNGRETFGHDFARPLTPGVAHSSATSTTVELSIIPMTQSSKHTATQAGAAANAGSVMVTTLIERESKPCGDGGDFQHLPMGVPSGRDYSAAEEGSANLRHDAQETYNSRVSITAGQL</sequence>
<protein>
    <submittedName>
        <fullName evidence="3">Uncharacterized protein</fullName>
    </submittedName>
</protein>
<feature type="transmembrane region" description="Helical" evidence="2">
    <location>
        <begin position="150"/>
        <end position="171"/>
    </location>
</feature>
<gene>
    <name evidence="3" type="ORF">NOR_04424</name>
</gene>
<proteinExistence type="predicted"/>